<keyword evidence="2" id="KW-0472">Membrane</keyword>
<evidence type="ECO:0000256" key="2">
    <source>
        <dbReference type="SAM" id="Phobius"/>
    </source>
</evidence>
<keyword evidence="2" id="KW-1133">Transmembrane helix</keyword>
<dbReference type="KEGG" id="mbr:MONBRDRAFT_26127"/>
<feature type="region of interest" description="Disordered" evidence="1">
    <location>
        <begin position="302"/>
        <end position="334"/>
    </location>
</feature>
<accession>A9V1F7</accession>
<proteinExistence type="predicted"/>
<evidence type="ECO:0008006" key="5">
    <source>
        <dbReference type="Google" id="ProtNLM"/>
    </source>
</evidence>
<dbReference type="Gene3D" id="3.40.30.10">
    <property type="entry name" value="Glutaredoxin"/>
    <property type="match status" value="1"/>
</dbReference>
<dbReference type="InterPro" id="IPR036249">
    <property type="entry name" value="Thioredoxin-like_sf"/>
</dbReference>
<dbReference type="GeneID" id="5892006"/>
<gene>
    <name evidence="3" type="ORF">MONBRDRAFT_26127</name>
</gene>
<sequence>MGNAAHGKPCVQLQRHFGCLGQTAPGKPLTPHCTLGGLHEGTRHVQSLWRSRYALLAEPTLAHIAVRADRQRAFVLANGVPGFPTLFFLHDGHMYRYHGDRDAESMAAFAHGGYEGESPLEIPGEPSAIWSTLLSLDELVANVHIVNDPNLNAIFVGIIISLVLLLPIGLVVGIAVTCCDSSPAQAKAKAEPATAAAAATNGAVYADAFGPSLQCCLPSHSRLQASFSRGSCSLFLFFLPIQRVNKLKLKLEVPPIRPPVSARDGGQEARVKQENISSMKNQLLKTHVKDMLSVLAMHLSSKSRRMASQQQKGTNISIQPCRRQHPQRQQKSPF</sequence>
<dbReference type="AlphaFoldDB" id="A9V1F7"/>
<dbReference type="RefSeq" id="XP_001746663.1">
    <property type="nucleotide sequence ID" value="XM_001746611.1"/>
</dbReference>
<dbReference type="EMBL" id="CH991554">
    <property type="protein sequence ID" value="EDQ88559.1"/>
    <property type="molecule type" value="Genomic_DNA"/>
</dbReference>
<reference evidence="3 4" key="1">
    <citation type="journal article" date="2008" name="Nature">
        <title>The genome of the choanoflagellate Monosiga brevicollis and the origin of metazoans.</title>
        <authorList>
            <consortium name="JGI Sequencing"/>
            <person name="King N."/>
            <person name="Westbrook M.J."/>
            <person name="Young S.L."/>
            <person name="Kuo A."/>
            <person name="Abedin M."/>
            <person name="Chapman J."/>
            <person name="Fairclough S."/>
            <person name="Hellsten U."/>
            <person name="Isogai Y."/>
            <person name="Letunic I."/>
            <person name="Marr M."/>
            <person name="Pincus D."/>
            <person name="Putnam N."/>
            <person name="Rokas A."/>
            <person name="Wright K.J."/>
            <person name="Zuzow R."/>
            <person name="Dirks W."/>
            <person name="Good M."/>
            <person name="Goodstein D."/>
            <person name="Lemons D."/>
            <person name="Li W."/>
            <person name="Lyons J.B."/>
            <person name="Morris A."/>
            <person name="Nichols S."/>
            <person name="Richter D.J."/>
            <person name="Salamov A."/>
            <person name="Bork P."/>
            <person name="Lim W.A."/>
            <person name="Manning G."/>
            <person name="Miller W.T."/>
            <person name="McGinnis W."/>
            <person name="Shapiro H."/>
            <person name="Tjian R."/>
            <person name="Grigoriev I.V."/>
            <person name="Rokhsar D."/>
        </authorList>
    </citation>
    <scope>NUCLEOTIDE SEQUENCE [LARGE SCALE GENOMIC DNA]</scope>
    <source>
        <strain evidence="4">MX1 / ATCC 50154</strain>
    </source>
</reference>
<evidence type="ECO:0000256" key="1">
    <source>
        <dbReference type="SAM" id="MobiDB-lite"/>
    </source>
</evidence>
<keyword evidence="4" id="KW-1185">Reference proteome</keyword>
<evidence type="ECO:0000313" key="3">
    <source>
        <dbReference type="EMBL" id="EDQ88559.1"/>
    </source>
</evidence>
<feature type="transmembrane region" description="Helical" evidence="2">
    <location>
        <begin position="153"/>
        <end position="176"/>
    </location>
</feature>
<protein>
    <recommendedName>
        <fullName evidence="5">Thioredoxin domain-containing protein</fullName>
    </recommendedName>
</protein>
<keyword evidence="2" id="KW-0812">Transmembrane</keyword>
<feature type="compositionally biased region" description="Polar residues" evidence="1">
    <location>
        <begin position="306"/>
        <end position="318"/>
    </location>
</feature>
<evidence type="ECO:0000313" key="4">
    <source>
        <dbReference type="Proteomes" id="UP000001357"/>
    </source>
</evidence>
<organism evidence="3 4">
    <name type="scientific">Monosiga brevicollis</name>
    <name type="common">Choanoflagellate</name>
    <dbReference type="NCBI Taxonomy" id="81824"/>
    <lineage>
        <taxon>Eukaryota</taxon>
        <taxon>Choanoflagellata</taxon>
        <taxon>Craspedida</taxon>
        <taxon>Salpingoecidae</taxon>
        <taxon>Monosiga</taxon>
    </lineage>
</organism>
<dbReference type="SUPFAM" id="SSF52833">
    <property type="entry name" value="Thioredoxin-like"/>
    <property type="match status" value="1"/>
</dbReference>
<name>A9V1F7_MONBE</name>
<dbReference type="InParanoid" id="A9V1F7"/>
<dbReference type="Proteomes" id="UP000001357">
    <property type="component" value="Unassembled WGS sequence"/>
</dbReference>